<dbReference type="Proteomes" id="UP000502196">
    <property type="component" value="Chromosome"/>
</dbReference>
<proteinExistence type="predicted"/>
<evidence type="ECO:0000256" key="1">
    <source>
        <dbReference type="SAM" id="MobiDB-lite"/>
    </source>
</evidence>
<gene>
    <name evidence="2" type="ORF">COOX1_2905</name>
</gene>
<protein>
    <submittedName>
        <fullName evidence="2">Uncharacterized protein</fullName>
    </submittedName>
</protein>
<feature type="region of interest" description="Disordered" evidence="1">
    <location>
        <begin position="1"/>
        <end position="22"/>
    </location>
</feature>
<dbReference type="EMBL" id="LR792683">
    <property type="protein sequence ID" value="CAB3395424.1"/>
    <property type="molecule type" value="Genomic_DNA"/>
</dbReference>
<sequence>MGEQAIHRRREAPVGTGAGTPPVATVREAIPVLCPITVPPRLPPGLMGHLRTAHRQ</sequence>
<organism evidence="2 3">
    <name type="scientific">Kyrpidia spormannii</name>
    <dbReference type="NCBI Taxonomy" id="2055160"/>
    <lineage>
        <taxon>Bacteria</taxon>
        <taxon>Bacillati</taxon>
        <taxon>Bacillota</taxon>
        <taxon>Bacilli</taxon>
        <taxon>Bacillales</taxon>
        <taxon>Alicyclobacillaceae</taxon>
        <taxon>Kyrpidia</taxon>
    </lineage>
</organism>
<evidence type="ECO:0000313" key="3">
    <source>
        <dbReference type="Proteomes" id="UP000502196"/>
    </source>
</evidence>
<dbReference type="AlphaFoldDB" id="A0A6F9EC66"/>
<reference evidence="2 3" key="1">
    <citation type="submission" date="2020-04" db="EMBL/GenBank/DDBJ databases">
        <authorList>
            <person name="Hogendoorn C."/>
        </authorList>
    </citation>
    <scope>NUCLEOTIDE SEQUENCE [LARGE SCALE GENOMIC DNA]</scope>
    <source>
        <strain evidence="2">COOX1</strain>
    </source>
</reference>
<name>A0A6F9EC66_9BACL</name>
<evidence type="ECO:0000313" key="2">
    <source>
        <dbReference type="EMBL" id="CAB3395424.1"/>
    </source>
</evidence>
<accession>A0A6F9EC66</accession>